<dbReference type="PANTHER" id="PTHR20974:SF0">
    <property type="entry name" value="UPF0585 PROTEIN CG18661"/>
    <property type="match status" value="1"/>
</dbReference>
<keyword evidence="4" id="KW-1185">Reference proteome</keyword>
<dbReference type="InterPro" id="IPR029063">
    <property type="entry name" value="SAM-dependent_MTases_sf"/>
</dbReference>
<comment type="caution">
    <text evidence="3">The sequence shown here is derived from an EMBL/GenBank/DDBJ whole genome shotgun (WGS) entry which is preliminary data.</text>
</comment>
<dbReference type="Proteomes" id="UP001255856">
    <property type="component" value="Unassembled WGS sequence"/>
</dbReference>
<evidence type="ECO:0000256" key="1">
    <source>
        <dbReference type="ARBA" id="ARBA00008308"/>
    </source>
</evidence>
<gene>
    <name evidence="3" type="ORF">QBZ16_003220</name>
</gene>
<evidence type="ECO:0008006" key="5">
    <source>
        <dbReference type="Google" id="ProtNLM"/>
    </source>
</evidence>
<name>A0AAD9IKK9_PROWI</name>
<proteinExistence type="inferred from homology"/>
<evidence type="ECO:0000256" key="2">
    <source>
        <dbReference type="SAM" id="MobiDB-lite"/>
    </source>
</evidence>
<dbReference type="InterPro" id="IPR010342">
    <property type="entry name" value="DUF938"/>
</dbReference>
<evidence type="ECO:0000313" key="4">
    <source>
        <dbReference type="Proteomes" id="UP001255856"/>
    </source>
</evidence>
<dbReference type="Gene3D" id="3.40.50.150">
    <property type="entry name" value="Vaccinia Virus protein VP39"/>
    <property type="match status" value="1"/>
</dbReference>
<dbReference type="SUPFAM" id="SSF53335">
    <property type="entry name" value="S-adenosyl-L-methionine-dependent methyltransferases"/>
    <property type="match status" value="1"/>
</dbReference>
<dbReference type="AlphaFoldDB" id="A0AAD9IKK9"/>
<comment type="similarity">
    <text evidence="1">Belongs to the UPF0585 family.</text>
</comment>
<dbReference type="Pfam" id="PF06080">
    <property type="entry name" value="DUF938"/>
    <property type="match status" value="1"/>
</dbReference>
<organism evidence="3 4">
    <name type="scientific">Prototheca wickerhamii</name>
    <dbReference type="NCBI Taxonomy" id="3111"/>
    <lineage>
        <taxon>Eukaryota</taxon>
        <taxon>Viridiplantae</taxon>
        <taxon>Chlorophyta</taxon>
        <taxon>core chlorophytes</taxon>
        <taxon>Trebouxiophyceae</taxon>
        <taxon>Chlorellales</taxon>
        <taxon>Chlorellaceae</taxon>
        <taxon>Prototheca</taxon>
    </lineage>
</organism>
<protein>
    <recommendedName>
        <fullName evidence="5">SAM-dependent methyltransferase</fullName>
    </recommendedName>
</protein>
<accession>A0AAD9IKK9</accession>
<reference evidence="3" key="1">
    <citation type="submission" date="2021-01" db="EMBL/GenBank/DDBJ databases">
        <authorList>
            <person name="Eckstrom K.M.E."/>
        </authorList>
    </citation>
    <scope>NUCLEOTIDE SEQUENCE</scope>
    <source>
        <strain evidence="3">UVCC 0001</strain>
    </source>
</reference>
<dbReference type="EMBL" id="JASFZW010000004">
    <property type="protein sequence ID" value="KAK2078380.1"/>
    <property type="molecule type" value="Genomic_DNA"/>
</dbReference>
<feature type="region of interest" description="Disordered" evidence="2">
    <location>
        <begin position="1"/>
        <end position="20"/>
    </location>
</feature>
<sequence length="203" mass="21901">MYVPGPASRVPPPPSEREHLAGKTAPYTLLEVAAGSGYHASVLAPTLEHVQWLPTDGDPANMPSLELWTRDHPDRILPPAIVDVATAGPGDWNLPSSAPPVGAMLCINMTHIAPWSATMGLLHAAADLLAPDGLLFIYGPFKVYGAVEPESNARFDAALRAKDPEWGYREVADIIQEANTLGLTLEEQRDMPANNLMLIFRHG</sequence>
<evidence type="ECO:0000313" key="3">
    <source>
        <dbReference type="EMBL" id="KAK2078380.1"/>
    </source>
</evidence>
<dbReference type="PANTHER" id="PTHR20974">
    <property type="entry name" value="UPF0585 PROTEIN CG18661"/>
    <property type="match status" value="1"/>
</dbReference>